<dbReference type="AlphaFoldDB" id="A0A1J4KHI7"/>
<keyword evidence="1" id="KW-1133">Transmembrane helix</keyword>
<comment type="caution">
    <text evidence="2">The sequence shown here is derived from an EMBL/GenBank/DDBJ whole genome shotgun (WGS) entry which is preliminary data.</text>
</comment>
<keyword evidence="3" id="KW-1185">Reference proteome</keyword>
<keyword evidence="1" id="KW-0472">Membrane</keyword>
<keyword evidence="1" id="KW-0812">Transmembrane</keyword>
<dbReference type="RefSeq" id="XP_068363795.1">
    <property type="nucleotide sequence ID" value="XM_068491730.1"/>
</dbReference>
<feature type="transmembrane region" description="Helical" evidence="1">
    <location>
        <begin position="262"/>
        <end position="285"/>
    </location>
</feature>
<feature type="transmembrane region" description="Helical" evidence="1">
    <location>
        <begin position="175"/>
        <end position="198"/>
    </location>
</feature>
<evidence type="ECO:0008006" key="4">
    <source>
        <dbReference type="Google" id="ProtNLM"/>
    </source>
</evidence>
<dbReference type="VEuPathDB" id="TrichDB:TRFO_04161"/>
<gene>
    <name evidence="2" type="ORF">TRFO_04161</name>
</gene>
<sequence>MNKTLPCLCKDTAPCRAWAAVYFICGSIFIFIGIVYLYYIWKDIRSQTPKLPGYKASQIVFIIAALFRGIGWVSHASLIISESPFTADIQPVTIGFPGYILSISFCLIFFLWCSIAVNLLINDLSGFYEKLRNLLAFLLVAVLITAAISIGITIYCEVIARTSDEKHQMEQSADIAHTIEAVNAILRDYVTAFAFLYYSVKIIKLLNKPLFSLRSNESVYCLMLLGLTAALFVRGTSIAVYLGCFFFRSANDSDEPNTEWTYGSLVNTIISAIFAEILPNLMIFFNRRRSGLLSVYDIVD</sequence>
<evidence type="ECO:0000313" key="2">
    <source>
        <dbReference type="EMBL" id="OHT10659.1"/>
    </source>
</evidence>
<dbReference type="GeneID" id="94826434"/>
<accession>A0A1J4KHI7</accession>
<protein>
    <recommendedName>
        <fullName evidence="4">THH1/TOM1/TOM3 domain-containing protein</fullName>
    </recommendedName>
</protein>
<feature type="transmembrane region" description="Helical" evidence="1">
    <location>
        <begin position="219"/>
        <end position="242"/>
    </location>
</feature>
<reference evidence="2" key="1">
    <citation type="submission" date="2016-10" db="EMBL/GenBank/DDBJ databases">
        <authorList>
            <person name="Benchimol M."/>
            <person name="Almeida L.G."/>
            <person name="Vasconcelos A.T."/>
            <person name="Perreira-Neves A."/>
            <person name="Rosa I.A."/>
            <person name="Tasca T."/>
            <person name="Bogo M.R."/>
            <person name="de Souza W."/>
        </authorList>
    </citation>
    <scope>NUCLEOTIDE SEQUENCE [LARGE SCALE GENOMIC DNA]</scope>
    <source>
        <strain evidence="2">K</strain>
    </source>
</reference>
<evidence type="ECO:0000313" key="3">
    <source>
        <dbReference type="Proteomes" id="UP000179807"/>
    </source>
</evidence>
<proteinExistence type="predicted"/>
<evidence type="ECO:0000256" key="1">
    <source>
        <dbReference type="SAM" id="Phobius"/>
    </source>
</evidence>
<feature type="transmembrane region" description="Helical" evidence="1">
    <location>
        <begin position="100"/>
        <end position="121"/>
    </location>
</feature>
<organism evidence="2 3">
    <name type="scientific">Tritrichomonas foetus</name>
    <dbReference type="NCBI Taxonomy" id="1144522"/>
    <lineage>
        <taxon>Eukaryota</taxon>
        <taxon>Metamonada</taxon>
        <taxon>Parabasalia</taxon>
        <taxon>Tritrichomonadida</taxon>
        <taxon>Tritrichomonadidae</taxon>
        <taxon>Tritrichomonas</taxon>
    </lineage>
</organism>
<feature type="transmembrane region" description="Helical" evidence="1">
    <location>
        <begin position="133"/>
        <end position="155"/>
    </location>
</feature>
<dbReference type="Proteomes" id="UP000179807">
    <property type="component" value="Unassembled WGS sequence"/>
</dbReference>
<dbReference type="EMBL" id="MLAK01000605">
    <property type="protein sequence ID" value="OHT10659.1"/>
    <property type="molecule type" value="Genomic_DNA"/>
</dbReference>
<name>A0A1J4KHI7_9EUKA</name>
<feature type="transmembrane region" description="Helical" evidence="1">
    <location>
        <begin position="59"/>
        <end position="80"/>
    </location>
</feature>
<feature type="transmembrane region" description="Helical" evidence="1">
    <location>
        <begin position="20"/>
        <end position="39"/>
    </location>
</feature>